<evidence type="ECO:0000256" key="5">
    <source>
        <dbReference type="ARBA" id="ARBA00022989"/>
    </source>
</evidence>
<evidence type="ECO:0000313" key="12">
    <source>
        <dbReference type="Proteomes" id="UP000515154"/>
    </source>
</evidence>
<sequence length="934" mass="103817">MLSICTLVLFAIIYGASGQTFTLHNDSISLSQGHKGIVQLLNAGKILPLIQSITEADAVNICHSKGYFHGSLLNDEILLKIDKNITTCSHKLVCTKWNPVTCTYQQRACNDTRFALVRCVNEIYRMDGGGKDHGELQVKMSGRWGRVCSRYFDQHAARLACRAVGYEEGVLSKEAYKTTVSQNWLGDMKCPQTAKHIQDCSSVIRTTCYKKIGIRCFNLKVRLTSGSLPHKGTVEVLFNGQWGGICYTNDANIGTVLARMMGYTKGTIYPVNPTLPLLKHSKCNGNEPSLGGCPSLVWSTTCAPNKIIGITLSKDIRLVSHTRSRGRVEILHNKIWGGICADQWTDQNAQVTCSSLGFLKGKVLRGEHHRSGKVHLSNIKCTTNDAYLLNCSHDAWGFHGCPSTERAAVECYRHDLRLKDGSNSKEGRVEIMKNGVWGTVCDSDWDNEDASVLCRDLGYAQGTAYNGWKFGPGQGPIFHQNVDCIGDEFSFEQCFLPEWSDNMRCDHSRDAGVACFNEKVRLNYGELENEGQVEVSLGSGWGSVCSDYWDNENAHVLCRMLGYETGLSYQDNHRQVPTLPVILNAVNCSGDERSIFDCPAFPSRQCIHTGAWVRCSRVKVTDEYLPDRRITVHHDGMIGTICPNVTWSDKDASVVCRMRGFMHGFALSKPDTTTYPVGLADLSCTGKEMSLDECSYTDESRSRCKISSNINVHCSNIEVRIDGNSKNATVGLVQVLYNGIWGTVCKKGWNDEGAQVVCRSMGYKTGQMVSKYVSHVPVRNTHQFWLDNIDCTGNETDLAECKHSNWGDAYCDQENCAAAWCSDYVGIRLKDGRSKQEGRVEILHNRIWGSVCDDSWDDNDATVVCRMLGYSYGKATVESKHGFTRGQIWLDDVGCDGREFSLESCSHLEWGWHNCNHDEDAGVICSNTPDAIIG</sequence>
<dbReference type="Gene3D" id="3.10.250.10">
    <property type="entry name" value="SRCR-like domain"/>
    <property type="match status" value="8"/>
</dbReference>
<dbReference type="InterPro" id="IPR001190">
    <property type="entry name" value="SRCR"/>
</dbReference>
<gene>
    <name evidence="13" type="primary">LOC115212326</name>
</gene>
<evidence type="ECO:0000256" key="9">
    <source>
        <dbReference type="PROSITE-ProRule" id="PRU00196"/>
    </source>
</evidence>
<evidence type="ECO:0000256" key="2">
    <source>
        <dbReference type="ARBA" id="ARBA00022692"/>
    </source>
</evidence>
<feature type="domain" description="SRCR" evidence="11">
    <location>
        <begin position="719"/>
        <end position="822"/>
    </location>
</feature>
<dbReference type="PROSITE" id="PS50287">
    <property type="entry name" value="SRCR_2"/>
    <property type="match status" value="8"/>
</dbReference>
<dbReference type="FunFam" id="3.10.250.10:FF:000011">
    <property type="entry name" value="Scavenger receptor class A member 5"/>
    <property type="match status" value="2"/>
</dbReference>
<feature type="domain" description="SRCR" evidence="11">
    <location>
        <begin position="520"/>
        <end position="616"/>
    </location>
</feature>
<feature type="domain" description="SRCR" evidence="11">
    <location>
        <begin position="629"/>
        <end position="715"/>
    </location>
</feature>
<keyword evidence="4" id="KW-0677">Repeat</keyword>
<reference evidence="13" key="1">
    <citation type="submission" date="2025-08" db="UniProtKB">
        <authorList>
            <consortium name="RefSeq"/>
        </authorList>
    </citation>
    <scope>IDENTIFICATION</scope>
</reference>
<dbReference type="Proteomes" id="UP000515154">
    <property type="component" value="Linkage group LG5"/>
</dbReference>
<dbReference type="RefSeq" id="XP_029637050.1">
    <property type="nucleotide sequence ID" value="XM_029781190.2"/>
</dbReference>
<feature type="disulfide bond" evidence="9">
    <location>
        <begin position="283"/>
        <end position="293"/>
    </location>
</feature>
<keyword evidence="2" id="KW-0812">Transmembrane</keyword>
<proteinExistence type="predicted"/>
<keyword evidence="8" id="KW-0325">Glycoprotein</keyword>
<dbReference type="SMART" id="SM00202">
    <property type="entry name" value="SR"/>
    <property type="match status" value="8"/>
</dbReference>
<feature type="disulfide bond" evidence="9">
    <location>
        <begin position="381"/>
        <end position="391"/>
    </location>
</feature>
<dbReference type="KEGG" id="osn:115212326"/>
<evidence type="ECO:0000259" key="11">
    <source>
        <dbReference type="PROSITE" id="PS50287"/>
    </source>
</evidence>
<name>A0A6P7SFT9_9MOLL</name>
<dbReference type="AlphaFoldDB" id="A0A6P7SFT9"/>
<evidence type="ECO:0000256" key="10">
    <source>
        <dbReference type="SAM" id="SignalP"/>
    </source>
</evidence>
<keyword evidence="5" id="KW-1133">Transmembrane helix</keyword>
<dbReference type="SUPFAM" id="SSF56487">
    <property type="entry name" value="SRCR-like"/>
    <property type="match status" value="8"/>
</dbReference>
<feature type="disulfide bond" evidence="9">
    <location>
        <begin position="791"/>
        <end position="801"/>
    </location>
</feature>
<evidence type="ECO:0000256" key="4">
    <source>
        <dbReference type="ARBA" id="ARBA00022737"/>
    </source>
</evidence>
<feature type="domain" description="SRCR" evidence="11">
    <location>
        <begin position="416"/>
        <end position="516"/>
    </location>
</feature>
<dbReference type="Pfam" id="PF00530">
    <property type="entry name" value="SRCR"/>
    <property type="match status" value="8"/>
</dbReference>
<feature type="signal peptide" evidence="10">
    <location>
        <begin position="1"/>
        <end position="18"/>
    </location>
</feature>
<feature type="domain" description="SRCR" evidence="11">
    <location>
        <begin position="827"/>
        <end position="926"/>
    </location>
</feature>
<keyword evidence="12" id="KW-1185">Reference proteome</keyword>
<feature type="disulfide bond" evidence="9">
    <location>
        <begin position="190"/>
        <end position="200"/>
    </location>
</feature>
<keyword evidence="7 9" id="KW-1015">Disulfide bond</keyword>
<feature type="disulfide bond" evidence="9">
    <location>
        <begin position="684"/>
        <end position="694"/>
    </location>
</feature>
<feature type="disulfide bond" evidence="9">
    <location>
        <begin position="484"/>
        <end position="494"/>
    </location>
</feature>
<comment type="caution">
    <text evidence="9">Lacks conserved residue(s) required for the propagation of feature annotation.</text>
</comment>
<dbReference type="PROSITE" id="PS00420">
    <property type="entry name" value="SRCR_1"/>
    <property type="match status" value="4"/>
</dbReference>
<feature type="domain" description="SRCR" evidence="11">
    <location>
        <begin position="316"/>
        <end position="412"/>
    </location>
</feature>
<feature type="disulfide bond" evidence="9">
    <location>
        <begin position="441"/>
        <end position="505"/>
    </location>
</feature>
<organism evidence="12 13">
    <name type="scientific">Octopus sinensis</name>
    <name type="common">East Asian common octopus</name>
    <dbReference type="NCBI Taxonomy" id="2607531"/>
    <lineage>
        <taxon>Eukaryota</taxon>
        <taxon>Metazoa</taxon>
        <taxon>Spiralia</taxon>
        <taxon>Lophotrochozoa</taxon>
        <taxon>Mollusca</taxon>
        <taxon>Cephalopoda</taxon>
        <taxon>Coleoidea</taxon>
        <taxon>Octopodiformes</taxon>
        <taxon>Octopoda</taxon>
        <taxon>Incirrata</taxon>
        <taxon>Octopodidae</taxon>
        <taxon>Octopus</taxon>
    </lineage>
</organism>
<evidence type="ECO:0000256" key="3">
    <source>
        <dbReference type="ARBA" id="ARBA00022729"/>
    </source>
</evidence>
<feature type="disulfide bond" evidence="9">
    <location>
        <begin position="454"/>
        <end position="515"/>
    </location>
</feature>
<feature type="disulfide bond" evidence="9">
    <location>
        <begin position="588"/>
        <end position="598"/>
    </location>
</feature>
<dbReference type="PRINTS" id="PR00258">
    <property type="entry name" value="SPERACTRCPTR"/>
</dbReference>
<dbReference type="InterPro" id="IPR036772">
    <property type="entry name" value="SRCR-like_dom_sf"/>
</dbReference>
<dbReference type="FunFam" id="3.10.250.10:FF:000016">
    <property type="entry name" value="Scavenger receptor cysteine-rich protein type 12"/>
    <property type="match status" value="3"/>
</dbReference>
<feature type="chain" id="PRO_5028027535" evidence="10">
    <location>
        <begin position="19"/>
        <end position="934"/>
    </location>
</feature>
<evidence type="ECO:0000256" key="1">
    <source>
        <dbReference type="ARBA" id="ARBA00004167"/>
    </source>
</evidence>
<evidence type="ECO:0000256" key="7">
    <source>
        <dbReference type="ARBA" id="ARBA00023157"/>
    </source>
</evidence>
<evidence type="ECO:0000313" key="13">
    <source>
        <dbReference type="RefSeq" id="XP_029637050.1"/>
    </source>
</evidence>
<dbReference type="PANTHER" id="PTHR19331">
    <property type="entry name" value="SCAVENGER RECEPTOR DOMAIN-CONTAINING"/>
    <property type="match status" value="1"/>
</dbReference>
<feature type="domain" description="SRCR" evidence="11">
    <location>
        <begin position="124"/>
        <end position="217"/>
    </location>
</feature>
<keyword evidence="6" id="KW-0472">Membrane</keyword>
<evidence type="ECO:0000256" key="8">
    <source>
        <dbReference type="ARBA" id="ARBA00023180"/>
    </source>
</evidence>
<accession>A0A6P7SFT9</accession>
<dbReference type="GO" id="GO:0016020">
    <property type="term" value="C:membrane"/>
    <property type="evidence" value="ECO:0007669"/>
    <property type="project" value="UniProtKB-SubCell"/>
</dbReference>
<protein>
    <submittedName>
        <fullName evidence="13">Deleted in malignant brain tumors 1 protein-like</fullName>
    </submittedName>
</protein>
<feature type="domain" description="SRCR" evidence="11">
    <location>
        <begin position="221"/>
        <end position="313"/>
    </location>
</feature>
<evidence type="ECO:0000256" key="6">
    <source>
        <dbReference type="ARBA" id="ARBA00023136"/>
    </source>
</evidence>
<comment type="subcellular location">
    <subcellularLocation>
        <location evidence="1">Membrane</location>
        <topology evidence="1">Single-pass membrane protein</topology>
    </subcellularLocation>
</comment>
<feature type="disulfide bond" evidence="9">
    <location>
        <begin position="895"/>
        <end position="905"/>
    </location>
</feature>
<keyword evidence="3 10" id="KW-0732">Signal</keyword>